<evidence type="ECO:0000256" key="1">
    <source>
        <dbReference type="SAM" id="SignalP"/>
    </source>
</evidence>
<proteinExistence type="predicted"/>
<protein>
    <recommendedName>
        <fullName evidence="4">HNH endonuclease</fullName>
    </recommendedName>
</protein>
<dbReference type="AlphaFoldDB" id="A0A3M2L1Q3"/>
<name>A0A3M2L1Q3_9NOCA</name>
<dbReference type="EMBL" id="RFFH01000007">
    <property type="protein sequence ID" value="RMI31314.1"/>
    <property type="molecule type" value="Genomic_DNA"/>
</dbReference>
<keyword evidence="3" id="KW-1185">Reference proteome</keyword>
<dbReference type="Proteomes" id="UP000279275">
    <property type="component" value="Unassembled WGS sequence"/>
</dbReference>
<feature type="signal peptide" evidence="1">
    <location>
        <begin position="1"/>
        <end position="20"/>
    </location>
</feature>
<feature type="chain" id="PRO_5018303253" description="HNH endonuclease" evidence="1">
    <location>
        <begin position="21"/>
        <end position="137"/>
    </location>
</feature>
<sequence>MPAVRLACVAAGTMLAVAVAESTGTEPAIRPAAQTAVLPEVTPVAAQRLCSTLESYLTKWLAEDTRSAMSSVETVVEEWALADLGANGAVLRDLSVIDTATTRACPHVHAAAVTALRLPNLASAIQRIPPAARPDRP</sequence>
<reference evidence="2 3" key="1">
    <citation type="submission" date="2018-10" db="EMBL/GenBank/DDBJ databases">
        <title>Isolation from cow dung.</title>
        <authorList>
            <person name="Ling L."/>
        </authorList>
    </citation>
    <scope>NUCLEOTIDE SEQUENCE [LARGE SCALE GENOMIC DNA]</scope>
    <source>
        <strain evidence="2 3">NEAU-LL90</strain>
    </source>
</reference>
<evidence type="ECO:0000313" key="2">
    <source>
        <dbReference type="EMBL" id="RMI31314.1"/>
    </source>
</evidence>
<comment type="caution">
    <text evidence="2">The sequence shown here is derived from an EMBL/GenBank/DDBJ whole genome shotgun (WGS) entry which is preliminary data.</text>
</comment>
<accession>A0A3M2L1Q3</accession>
<evidence type="ECO:0000313" key="3">
    <source>
        <dbReference type="Proteomes" id="UP000279275"/>
    </source>
</evidence>
<organism evidence="2 3">
    <name type="scientific">Nocardia stercoris</name>
    <dbReference type="NCBI Taxonomy" id="2483361"/>
    <lineage>
        <taxon>Bacteria</taxon>
        <taxon>Bacillati</taxon>
        <taxon>Actinomycetota</taxon>
        <taxon>Actinomycetes</taxon>
        <taxon>Mycobacteriales</taxon>
        <taxon>Nocardiaceae</taxon>
        <taxon>Nocardia</taxon>
    </lineage>
</organism>
<keyword evidence="1" id="KW-0732">Signal</keyword>
<gene>
    <name evidence="2" type="ORF">EBN03_18295</name>
</gene>
<evidence type="ECO:0008006" key="4">
    <source>
        <dbReference type="Google" id="ProtNLM"/>
    </source>
</evidence>